<evidence type="ECO:0000313" key="2">
    <source>
        <dbReference type="Proteomes" id="UP000177506"/>
    </source>
</evidence>
<name>A0A1G1T8Y8_9BACT</name>
<reference evidence="1 2" key="1">
    <citation type="submission" date="2016-08" db="EMBL/GenBank/DDBJ databases">
        <title>Hymenobacter coccineus sp. nov., Hymenobacter lapidarius sp. nov. and Hymenobacter glacialis sp. nov., isolated from Antarctic soil.</title>
        <authorList>
            <person name="Sedlacek I."/>
            <person name="Kralova S."/>
            <person name="Kyrova K."/>
            <person name="Maslanova I."/>
            <person name="Stankova E."/>
            <person name="Vrbovska V."/>
            <person name="Nemec M."/>
            <person name="Bartak M."/>
            <person name="Svec P."/>
            <person name="Busse H.-J."/>
            <person name="Pantucek R."/>
        </authorList>
    </citation>
    <scope>NUCLEOTIDE SEQUENCE [LARGE SCALE GENOMIC DNA]</scope>
    <source>
        <strain evidence="1 2">CCM 8649</strain>
    </source>
</reference>
<proteinExistence type="predicted"/>
<dbReference type="OrthoDB" id="964174at2"/>
<comment type="caution">
    <text evidence="1">The sequence shown here is derived from an EMBL/GenBank/DDBJ whole genome shotgun (WGS) entry which is preliminary data.</text>
</comment>
<organism evidence="1 2">
    <name type="scientific">Hymenobacter coccineus</name>
    <dbReference type="NCBI Taxonomy" id="1908235"/>
    <lineage>
        <taxon>Bacteria</taxon>
        <taxon>Pseudomonadati</taxon>
        <taxon>Bacteroidota</taxon>
        <taxon>Cytophagia</taxon>
        <taxon>Cytophagales</taxon>
        <taxon>Hymenobacteraceae</taxon>
        <taxon>Hymenobacter</taxon>
    </lineage>
</organism>
<gene>
    <name evidence="1" type="ORF">BEN49_10780</name>
</gene>
<dbReference type="Proteomes" id="UP000177506">
    <property type="component" value="Unassembled WGS sequence"/>
</dbReference>
<dbReference type="RefSeq" id="WP_070745700.1">
    <property type="nucleotide sequence ID" value="NZ_MDZA01000364.1"/>
</dbReference>
<keyword evidence="2" id="KW-1185">Reference proteome</keyword>
<protein>
    <recommendedName>
        <fullName evidence="3">Thioredoxin domain-containing protein</fullName>
    </recommendedName>
</protein>
<evidence type="ECO:0000313" key="1">
    <source>
        <dbReference type="EMBL" id="OGX87314.1"/>
    </source>
</evidence>
<sequence length="117" mass="12347">MFSSTILPLLPAHPAMLLVMLPTVGPGLRQETALARTATNLLLKGLQAELGTAIRVLKVDETSHPAVVYAFDGHGVPAFVLLRGGVELYRQQGLPEGAPLAALLLRKLQETTPGAST</sequence>
<dbReference type="InterPro" id="IPR036249">
    <property type="entry name" value="Thioredoxin-like_sf"/>
</dbReference>
<dbReference type="EMBL" id="MDZA01000364">
    <property type="protein sequence ID" value="OGX87314.1"/>
    <property type="molecule type" value="Genomic_DNA"/>
</dbReference>
<dbReference type="SUPFAM" id="SSF52833">
    <property type="entry name" value="Thioredoxin-like"/>
    <property type="match status" value="1"/>
</dbReference>
<accession>A0A1G1T8Y8</accession>
<dbReference type="AlphaFoldDB" id="A0A1G1T8Y8"/>
<evidence type="ECO:0008006" key="3">
    <source>
        <dbReference type="Google" id="ProtNLM"/>
    </source>
</evidence>